<reference evidence="2" key="1">
    <citation type="journal article" date="2023" name="bioRxiv">
        <title>Improved chromosome-level genome assembly for marigold (Tagetes erecta).</title>
        <authorList>
            <person name="Jiang F."/>
            <person name="Yuan L."/>
            <person name="Wang S."/>
            <person name="Wang H."/>
            <person name="Xu D."/>
            <person name="Wang A."/>
            <person name="Fan W."/>
        </authorList>
    </citation>
    <scope>NUCLEOTIDE SEQUENCE</scope>
    <source>
        <strain evidence="2">WSJ</strain>
        <tissue evidence="2">Leaf</tissue>
    </source>
</reference>
<dbReference type="AlphaFoldDB" id="A0AAD8KCD6"/>
<evidence type="ECO:0000313" key="2">
    <source>
        <dbReference type="EMBL" id="KAK1420314.1"/>
    </source>
</evidence>
<evidence type="ECO:0008006" key="4">
    <source>
        <dbReference type="Google" id="ProtNLM"/>
    </source>
</evidence>
<sequence>MGRGGGCLLCVGADEFSVHLFMLCLFASMVWERVAEWGGVSIFGPNGLREVKEITKEEVGNNKLKMTVCAIVMATCWYIWLAQNDRIFNGILVVVRNVVDKVKVQVFAWLKSRAKLVDLVWHKWCNFSFVNFPL</sequence>
<evidence type="ECO:0000313" key="3">
    <source>
        <dbReference type="Proteomes" id="UP001229421"/>
    </source>
</evidence>
<feature type="signal peptide" evidence="1">
    <location>
        <begin position="1"/>
        <end position="35"/>
    </location>
</feature>
<comment type="caution">
    <text evidence="2">The sequence shown here is derived from an EMBL/GenBank/DDBJ whole genome shotgun (WGS) entry which is preliminary data.</text>
</comment>
<organism evidence="2 3">
    <name type="scientific">Tagetes erecta</name>
    <name type="common">African marigold</name>
    <dbReference type="NCBI Taxonomy" id="13708"/>
    <lineage>
        <taxon>Eukaryota</taxon>
        <taxon>Viridiplantae</taxon>
        <taxon>Streptophyta</taxon>
        <taxon>Embryophyta</taxon>
        <taxon>Tracheophyta</taxon>
        <taxon>Spermatophyta</taxon>
        <taxon>Magnoliopsida</taxon>
        <taxon>eudicotyledons</taxon>
        <taxon>Gunneridae</taxon>
        <taxon>Pentapetalae</taxon>
        <taxon>asterids</taxon>
        <taxon>campanulids</taxon>
        <taxon>Asterales</taxon>
        <taxon>Asteraceae</taxon>
        <taxon>Asteroideae</taxon>
        <taxon>Heliantheae alliance</taxon>
        <taxon>Tageteae</taxon>
        <taxon>Tagetes</taxon>
    </lineage>
</organism>
<keyword evidence="1" id="KW-0732">Signal</keyword>
<dbReference type="Proteomes" id="UP001229421">
    <property type="component" value="Unassembled WGS sequence"/>
</dbReference>
<accession>A0AAD8KCD6</accession>
<protein>
    <recommendedName>
        <fullName evidence="4">Transmembrane protein</fullName>
    </recommendedName>
</protein>
<dbReference type="PANTHER" id="PTHR33116:SF81">
    <property type="entry name" value="RNA-DIRECTED DNA POLYMERASE"/>
    <property type="match status" value="1"/>
</dbReference>
<name>A0AAD8KCD6_TARER</name>
<evidence type="ECO:0000256" key="1">
    <source>
        <dbReference type="SAM" id="SignalP"/>
    </source>
</evidence>
<proteinExistence type="predicted"/>
<dbReference type="EMBL" id="JAUHHV010000006">
    <property type="protein sequence ID" value="KAK1420314.1"/>
    <property type="molecule type" value="Genomic_DNA"/>
</dbReference>
<feature type="chain" id="PRO_5041973295" description="Transmembrane protein" evidence="1">
    <location>
        <begin position="36"/>
        <end position="134"/>
    </location>
</feature>
<gene>
    <name evidence="2" type="ORF">QVD17_21814</name>
</gene>
<keyword evidence="3" id="KW-1185">Reference proteome</keyword>
<dbReference type="PANTHER" id="PTHR33116">
    <property type="entry name" value="REVERSE TRANSCRIPTASE ZINC-BINDING DOMAIN-CONTAINING PROTEIN-RELATED-RELATED"/>
    <property type="match status" value="1"/>
</dbReference>